<feature type="compositionally biased region" description="Basic and acidic residues" evidence="1">
    <location>
        <begin position="63"/>
        <end position="82"/>
    </location>
</feature>
<dbReference type="AlphaFoldDB" id="A0A9W4NXB1"/>
<feature type="region of interest" description="Disordered" evidence="1">
    <location>
        <begin position="229"/>
        <end position="254"/>
    </location>
</feature>
<comment type="caution">
    <text evidence="2">The sequence shown here is derived from an EMBL/GenBank/DDBJ whole genome shotgun (WGS) entry which is preliminary data.</text>
</comment>
<proteinExistence type="predicted"/>
<feature type="compositionally biased region" description="Low complexity" evidence="1">
    <location>
        <begin position="90"/>
        <end position="102"/>
    </location>
</feature>
<evidence type="ECO:0000313" key="3">
    <source>
        <dbReference type="Proteomes" id="UP001152592"/>
    </source>
</evidence>
<feature type="region of interest" description="Disordered" evidence="1">
    <location>
        <begin position="40"/>
        <end position="114"/>
    </location>
</feature>
<evidence type="ECO:0000313" key="2">
    <source>
        <dbReference type="EMBL" id="CAG8422310.1"/>
    </source>
</evidence>
<evidence type="ECO:0000256" key="1">
    <source>
        <dbReference type="SAM" id="MobiDB-lite"/>
    </source>
</evidence>
<organism evidence="2 3">
    <name type="scientific">Penicillium salamii</name>
    <dbReference type="NCBI Taxonomy" id="1612424"/>
    <lineage>
        <taxon>Eukaryota</taxon>
        <taxon>Fungi</taxon>
        <taxon>Dikarya</taxon>
        <taxon>Ascomycota</taxon>
        <taxon>Pezizomycotina</taxon>
        <taxon>Eurotiomycetes</taxon>
        <taxon>Eurotiomycetidae</taxon>
        <taxon>Eurotiales</taxon>
        <taxon>Aspergillaceae</taxon>
        <taxon>Penicillium</taxon>
    </lineage>
</organism>
<feature type="compositionally biased region" description="Basic and acidic residues" evidence="1">
    <location>
        <begin position="229"/>
        <end position="238"/>
    </location>
</feature>
<gene>
    <name evidence="2" type="ORF">PSALAMII_LOCUS9885</name>
</gene>
<dbReference type="Proteomes" id="UP001152592">
    <property type="component" value="Unassembled WGS sequence"/>
</dbReference>
<accession>A0A9W4NXB1</accession>
<dbReference type="OrthoDB" id="192887at2759"/>
<feature type="compositionally biased region" description="Basic and acidic residues" evidence="1">
    <location>
        <begin position="245"/>
        <end position="254"/>
    </location>
</feature>
<reference evidence="2" key="1">
    <citation type="submission" date="2021-07" db="EMBL/GenBank/DDBJ databases">
        <authorList>
            <person name="Branca A.L. A."/>
        </authorList>
    </citation>
    <scope>NUCLEOTIDE SEQUENCE</scope>
</reference>
<feature type="compositionally biased region" description="Basic residues" evidence="1">
    <location>
        <begin position="52"/>
        <end position="62"/>
    </location>
</feature>
<protein>
    <submittedName>
        <fullName evidence="2">Uncharacterized protein</fullName>
    </submittedName>
</protein>
<name>A0A9W4NXB1_9EURO</name>
<dbReference type="EMBL" id="CAJVPD010000282">
    <property type="protein sequence ID" value="CAG8422310.1"/>
    <property type="molecule type" value="Genomic_DNA"/>
</dbReference>
<sequence>MLMFRVSLPIRFRRIVPERDDLVEESQDCRDCDCKDRRRSKRRSTVEDGHGRGRGRSRGCRRRVGDESSGRLDHRDNRDGRGVDSGGSVGDVDGSCVSWHSGSGSGNDGGNRDISGSLRSWDWGRRQDHNRRLRAGLASVVLVHTCTSVEGWTIGNASVETAAGNEVVARVGAAGTAVGGVHTCTGIERWSVRDACVDAAAGSEIVVAVLVGRLGVVDDVVDWEARHLRRSEDGGRAESEEEAQEAGKVDSSGDHCCGRCSCVKKNVVNVLGGMNPKIE</sequence>